<dbReference type="STRING" id="1891926.Fuma_00144"/>
<evidence type="ECO:0000259" key="1">
    <source>
        <dbReference type="Pfam" id="PF02589"/>
    </source>
</evidence>
<dbReference type="EMBL" id="CP017641">
    <property type="protein sequence ID" value="APZ90564.1"/>
    <property type="molecule type" value="Genomic_DNA"/>
</dbReference>
<accession>A0A1P8W934</accession>
<evidence type="ECO:0000313" key="3">
    <source>
        <dbReference type="Proteomes" id="UP000187735"/>
    </source>
</evidence>
<evidence type="ECO:0000313" key="2">
    <source>
        <dbReference type="EMBL" id="APZ90564.1"/>
    </source>
</evidence>
<dbReference type="PANTHER" id="PTHR43682:SF1">
    <property type="entry name" value="LACTATE UTILIZATION PROTEIN C"/>
    <property type="match status" value="1"/>
</dbReference>
<dbReference type="Proteomes" id="UP000187735">
    <property type="component" value="Chromosome"/>
</dbReference>
<dbReference type="InterPro" id="IPR003741">
    <property type="entry name" value="LUD_dom"/>
</dbReference>
<protein>
    <recommendedName>
        <fullName evidence="1">LUD domain-containing protein</fullName>
    </recommendedName>
</protein>
<dbReference type="InterPro" id="IPR037171">
    <property type="entry name" value="NagB/RpiA_transferase-like"/>
</dbReference>
<dbReference type="OrthoDB" id="9794157at2"/>
<dbReference type="Gene3D" id="3.40.50.10420">
    <property type="entry name" value="NagB/RpiA/CoA transferase-like"/>
    <property type="match status" value="1"/>
</dbReference>
<sequence>MSSSSRETIFTNLRAALPESSPLPDLPPSGPWQTFDDPFARFCEVLGTVGGDCQRVATIAEANDQLAKIEPYQAAKVKVSVVDGLGDSTIDINAIEDPHDLENVDYAVLRGHFGVAENGAIWVTDDTLKHRVLYFVPQHISLVIPASQIVNNMHEAYDRIEVGKHAFAGFISGPSKTADIEQSLVIGAHGARSLTVFAVDEL</sequence>
<feature type="domain" description="LUD" evidence="1">
    <location>
        <begin position="99"/>
        <end position="198"/>
    </location>
</feature>
<proteinExistence type="predicted"/>
<dbReference type="KEGG" id="fmr:Fuma_00144"/>
<keyword evidence="3" id="KW-1185">Reference proteome</keyword>
<dbReference type="AlphaFoldDB" id="A0A1P8W934"/>
<gene>
    <name evidence="2" type="ORF">Fuma_00144</name>
</gene>
<reference evidence="2 3" key="1">
    <citation type="journal article" date="2016" name="Front. Microbiol.">
        <title>Fuerstia marisgermanicae gen. nov., sp. nov., an Unusual Member of the Phylum Planctomycetes from the German Wadden Sea.</title>
        <authorList>
            <person name="Kohn T."/>
            <person name="Heuer A."/>
            <person name="Jogler M."/>
            <person name="Vollmers J."/>
            <person name="Boedeker C."/>
            <person name="Bunk B."/>
            <person name="Rast P."/>
            <person name="Borchert D."/>
            <person name="Glockner I."/>
            <person name="Freese H.M."/>
            <person name="Klenk H.P."/>
            <person name="Overmann J."/>
            <person name="Kaster A.K."/>
            <person name="Rohde M."/>
            <person name="Wiegand S."/>
            <person name="Jogler C."/>
        </authorList>
    </citation>
    <scope>NUCLEOTIDE SEQUENCE [LARGE SCALE GENOMIC DNA]</scope>
    <source>
        <strain evidence="2 3">NH11</strain>
    </source>
</reference>
<dbReference type="InterPro" id="IPR024185">
    <property type="entry name" value="FTHF_cligase-like_sf"/>
</dbReference>
<dbReference type="RefSeq" id="WP_077022438.1">
    <property type="nucleotide sequence ID" value="NZ_CP017641.1"/>
</dbReference>
<dbReference type="SUPFAM" id="SSF100950">
    <property type="entry name" value="NagB/RpiA/CoA transferase-like"/>
    <property type="match status" value="1"/>
</dbReference>
<dbReference type="PANTHER" id="PTHR43682">
    <property type="entry name" value="LACTATE UTILIZATION PROTEIN C"/>
    <property type="match status" value="1"/>
</dbReference>
<name>A0A1P8W934_9PLAN</name>
<dbReference type="Pfam" id="PF02589">
    <property type="entry name" value="LUD_dom"/>
    <property type="match status" value="1"/>
</dbReference>
<organism evidence="2 3">
    <name type="scientific">Fuerstiella marisgermanici</name>
    <dbReference type="NCBI Taxonomy" id="1891926"/>
    <lineage>
        <taxon>Bacteria</taxon>
        <taxon>Pseudomonadati</taxon>
        <taxon>Planctomycetota</taxon>
        <taxon>Planctomycetia</taxon>
        <taxon>Planctomycetales</taxon>
        <taxon>Planctomycetaceae</taxon>
        <taxon>Fuerstiella</taxon>
    </lineage>
</organism>